<keyword evidence="1" id="KW-0812">Transmembrane</keyword>
<keyword evidence="1" id="KW-0472">Membrane</keyword>
<evidence type="ECO:0000313" key="2">
    <source>
        <dbReference type="EMBL" id="RHN74615.1"/>
    </source>
</evidence>
<evidence type="ECO:0008006" key="4">
    <source>
        <dbReference type="Google" id="ProtNLM"/>
    </source>
</evidence>
<gene>
    <name evidence="2" type="ORF">MtrunA17_Chr2g0312301</name>
</gene>
<dbReference type="Proteomes" id="UP000265566">
    <property type="component" value="Chromosome 2"/>
</dbReference>
<dbReference type="AlphaFoldDB" id="A0A396JDU1"/>
<keyword evidence="1" id="KW-1133">Transmembrane helix</keyword>
<evidence type="ECO:0000313" key="3">
    <source>
        <dbReference type="Proteomes" id="UP000265566"/>
    </source>
</evidence>
<feature type="transmembrane region" description="Helical" evidence="1">
    <location>
        <begin position="20"/>
        <end position="38"/>
    </location>
</feature>
<proteinExistence type="predicted"/>
<dbReference type="Gramene" id="rna10712">
    <property type="protein sequence ID" value="RHN74615.1"/>
    <property type="gene ID" value="gene10712"/>
</dbReference>
<sequence>MHVDILVTFQCQDDLKSLSIFLAIIATFLGDIFGSNIGNR</sequence>
<dbReference type="EMBL" id="PSQE01000002">
    <property type="protein sequence ID" value="RHN74615.1"/>
    <property type="molecule type" value="Genomic_DNA"/>
</dbReference>
<accession>A0A396JDU1</accession>
<comment type="caution">
    <text evidence="2">The sequence shown here is derived from an EMBL/GenBank/DDBJ whole genome shotgun (WGS) entry which is preliminary data.</text>
</comment>
<evidence type="ECO:0000256" key="1">
    <source>
        <dbReference type="SAM" id="Phobius"/>
    </source>
</evidence>
<organism evidence="2 3">
    <name type="scientific">Medicago truncatula</name>
    <name type="common">Barrel medic</name>
    <name type="synonym">Medicago tribuloides</name>
    <dbReference type="NCBI Taxonomy" id="3880"/>
    <lineage>
        <taxon>Eukaryota</taxon>
        <taxon>Viridiplantae</taxon>
        <taxon>Streptophyta</taxon>
        <taxon>Embryophyta</taxon>
        <taxon>Tracheophyta</taxon>
        <taxon>Spermatophyta</taxon>
        <taxon>Magnoliopsida</taxon>
        <taxon>eudicotyledons</taxon>
        <taxon>Gunneridae</taxon>
        <taxon>Pentapetalae</taxon>
        <taxon>rosids</taxon>
        <taxon>fabids</taxon>
        <taxon>Fabales</taxon>
        <taxon>Fabaceae</taxon>
        <taxon>Papilionoideae</taxon>
        <taxon>50 kb inversion clade</taxon>
        <taxon>NPAAA clade</taxon>
        <taxon>Hologalegina</taxon>
        <taxon>IRL clade</taxon>
        <taxon>Trifolieae</taxon>
        <taxon>Medicago</taxon>
    </lineage>
</organism>
<name>A0A396JDU1_MEDTR</name>
<reference evidence="3" key="1">
    <citation type="journal article" date="2018" name="Nat. Plants">
        <title>Whole-genome landscape of Medicago truncatula symbiotic genes.</title>
        <authorList>
            <person name="Pecrix Y."/>
            <person name="Staton S.E."/>
            <person name="Sallet E."/>
            <person name="Lelandais-Briere C."/>
            <person name="Moreau S."/>
            <person name="Carrere S."/>
            <person name="Blein T."/>
            <person name="Jardinaud M.F."/>
            <person name="Latrasse D."/>
            <person name="Zouine M."/>
            <person name="Zahm M."/>
            <person name="Kreplak J."/>
            <person name="Mayjonade B."/>
            <person name="Satge C."/>
            <person name="Perez M."/>
            <person name="Cauet S."/>
            <person name="Marande W."/>
            <person name="Chantry-Darmon C."/>
            <person name="Lopez-Roques C."/>
            <person name="Bouchez O."/>
            <person name="Berard A."/>
            <person name="Debelle F."/>
            <person name="Munos S."/>
            <person name="Bendahmane A."/>
            <person name="Berges H."/>
            <person name="Niebel A."/>
            <person name="Buitink J."/>
            <person name="Frugier F."/>
            <person name="Benhamed M."/>
            <person name="Crespi M."/>
            <person name="Gouzy J."/>
            <person name="Gamas P."/>
        </authorList>
    </citation>
    <scope>NUCLEOTIDE SEQUENCE [LARGE SCALE GENOMIC DNA]</scope>
    <source>
        <strain evidence="3">cv. Jemalong A17</strain>
    </source>
</reference>
<protein>
    <recommendedName>
        <fullName evidence="4">Transmembrane protein</fullName>
    </recommendedName>
</protein>